<organism evidence="1">
    <name type="scientific">Lepeophtheirus salmonis</name>
    <name type="common">Salmon louse</name>
    <name type="synonym">Caligus salmonis</name>
    <dbReference type="NCBI Taxonomy" id="72036"/>
    <lineage>
        <taxon>Eukaryota</taxon>
        <taxon>Metazoa</taxon>
        <taxon>Ecdysozoa</taxon>
        <taxon>Arthropoda</taxon>
        <taxon>Crustacea</taxon>
        <taxon>Multicrustacea</taxon>
        <taxon>Hexanauplia</taxon>
        <taxon>Copepoda</taxon>
        <taxon>Siphonostomatoida</taxon>
        <taxon>Caligidae</taxon>
        <taxon>Lepeophtheirus</taxon>
    </lineage>
</organism>
<evidence type="ECO:0000313" key="1">
    <source>
        <dbReference type="EMBL" id="CDW45523.1"/>
    </source>
</evidence>
<feature type="non-terminal residue" evidence="1">
    <location>
        <position position="92"/>
    </location>
</feature>
<reference evidence="1" key="1">
    <citation type="submission" date="2014-05" db="EMBL/GenBank/DDBJ databases">
        <authorList>
            <person name="Chronopoulou M."/>
        </authorList>
    </citation>
    <scope>NUCLEOTIDE SEQUENCE</scope>
    <source>
        <tissue evidence="1">Whole organism</tissue>
    </source>
</reference>
<dbReference type="AlphaFoldDB" id="A0A0K2V4Q5"/>
<proteinExistence type="predicted"/>
<name>A0A0K2V4Q5_LEPSM</name>
<sequence length="92" mass="10687">LSSCCCQPCQSIPPNQFACCRRGQQLRYFHQGKQITRVVVVLQIIQELLTSLKTESFLKLVQEWPLSSCKRPSLNLWDGFVTVEQYIFFFLA</sequence>
<feature type="non-terminal residue" evidence="1">
    <location>
        <position position="1"/>
    </location>
</feature>
<protein>
    <submittedName>
        <fullName evidence="1">Uncharacterized protein</fullName>
    </submittedName>
</protein>
<dbReference type="EMBL" id="HACA01028162">
    <property type="protein sequence ID" value="CDW45523.1"/>
    <property type="molecule type" value="Transcribed_RNA"/>
</dbReference>
<accession>A0A0K2V4Q5</accession>